<dbReference type="GO" id="GO:0009251">
    <property type="term" value="P:glucan catabolic process"/>
    <property type="evidence" value="ECO:0007669"/>
    <property type="project" value="TreeGrafter"/>
</dbReference>
<evidence type="ECO:0000256" key="7">
    <source>
        <dbReference type="ARBA" id="ARBA00038929"/>
    </source>
</evidence>
<dbReference type="InParanoid" id="A0A165K999"/>
<evidence type="ECO:0000256" key="1">
    <source>
        <dbReference type="ARBA" id="ARBA00005641"/>
    </source>
</evidence>
<evidence type="ECO:0000313" key="8">
    <source>
        <dbReference type="EMBL" id="KZV95992.1"/>
    </source>
</evidence>
<evidence type="ECO:0000256" key="4">
    <source>
        <dbReference type="ARBA" id="ARBA00023295"/>
    </source>
</evidence>
<keyword evidence="4" id="KW-0326">Glycosidase</keyword>
<dbReference type="Gene3D" id="3.20.20.80">
    <property type="entry name" value="Glycosidases"/>
    <property type="match status" value="1"/>
</dbReference>
<protein>
    <recommendedName>
        <fullName evidence="7">glucan 1,3-beta-glucosidase</fullName>
        <ecNumber evidence="7">3.2.1.58</ecNumber>
    </recommendedName>
</protein>
<evidence type="ECO:0000256" key="3">
    <source>
        <dbReference type="ARBA" id="ARBA00023180"/>
    </source>
</evidence>
<proteinExistence type="inferred from homology"/>
<organism evidence="8 9">
    <name type="scientific">Exidia glandulosa HHB12029</name>
    <dbReference type="NCBI Taxonomy" id="1314781"/>
    <lineage>
        <taxon>Eukaryota</taxon>
        <taxon>Fungi</taxon>
        <taxon>Dikarya</taxon>
        <taxon>Basidiomycota</taxon>
        <taxon>Agaricomycotina</taxon>
        <taxon>Agaricomycetes</taxon>
        <taxon>Auriculariales</taxon>
        <taxon>Exidiaceae</taxon>
        <taxon>Exidia</taxon>
    </lineage>
</organism>
<sequence length="552" mass="61099">MDNGDKFVYSNSFGGYWYHDPENPFSGGAGRANSWTPPVNESWPWGKQNINGCVVPLTRWLVLEPFISPALFEKYQGGDFPVVDEWTLSQAMTLDKSAGGGLSQIEDHYKTFITEKDFAEIAGAGLTWVRLPVPFWAINKLPEEPFLEGVAWTYFLKAIGWARKYGLRINLDLHTIPGSQNGWNHSGKLGTMNWLQGVMGVANAQRAMDYIRFYAEFISQPDVTNIVPMFGVVNEPRNLLDIHNIKRFYYQLYTTLRGITGIGKGPVISFHTAFSDNAFGNWLPQADRIMVDKHPYIIFSRPPSNNAPETYVDEPCSSWGNWANATSRDFGMNSAGEFSAAINDCGLWVNSVGGDINYENSFGAGSCDEWNNWDTWTDARKAGLKTFASASMDSLQNWFFWTWRIGESSAAGKVVTPFWSYKLGLENGWMPKDPREASGTCESLGYPQQQPFDGNYESWQTSGQGGTLTPTTTEDYSWPPPTLVDQGDAAALPVYTPTGELPKLAMPTGASGSGWFNAQDTRPAYVPIEGCNYPDPWNANGVAIPASGCSAA</sequence>
<evidence type="ECO:0000256" key="5">
    <source>
        <dbReference type="ARBA" id="ARBA00023316"/>
    </source>
</evidence>
<dbReference type="AlphaFoldDB" id="A0A165K999"/>
<dbReference type="EMBL" id="KV425948">
    <property type="protein sequence ID" value="KZV95992.1"/>
    <property type="molecule type" value="Genomic_DNA"/>
</dbReference>
<keyword evidence="9" id="KW-1185">Reference proteome</keyword>
<evidence type="ECO:0000256" key="6">
    <source>
        <dbReference type="ARBA" id="ARBA00036824"/>
    </source>
</evidence>
<accession>A0A165K999</accession>
<keyword evidence="3" id="KW-0325">Glycoprotein</keyword>
<dbReference type="InterPro" id="IPR017853">
    <property type="entry name" value="GH"/>
</dbReference>
<dbReference type="InterPro" id="IPR050386">
    <property type="entry name" value="Glycosyl_hydrolase_5"/>
</dbReference>
<keyword evidence="5" id="KW-0961">Cell wall biogenesis/degradation</keyword>
<dbReference type="FunCoup" id="A0A165K999">
    <property type="interactions" value="27"/>
</dbReference>
<dbReference type="GO" id="GO:0004338">
    <property type="term" value="F:glucan exo-1,3-beta-glucosidase activity"/>
    <property type="evidence" value="ECO:0007669"/>
    <property type="project" value="UniProtKB-EC"/>
</dbReference>
<dbReference type="EC" id="3.2.1.58" evidence="7"/>
<dbReference type="Proteomes" id="UP000077266">
    <property type="component" value="Unassembled WGS sequence"/>
</dbReference>
<dbReference type="SUPFAM" id="SSF51445">
    <property type="entry name" value="(Trans)glycosidases"/>
    <property type="match status" value="1"/>
</dbReference>
<comment type="catalytic activity">
    <reaction evidence="6">
        <text>Successive hydrolysis of beta-D-glucose units from the non-reducing ends of (1-&gt;3)-beta-D-glucans, releasing alpha-glucose.</text>
        <dbReference type="EC" id="3.2.1.58"/>
    </reaction>
</comment>
<name>A0A165K999_EXIGL</name>
<evidence type="ECO:0000313" key="9">
    <source>
        <dbReference type="Proteomes" id="UP000077266"/>
    </source>
</evidence>
<dbReference type="GO" id="GO:0071555">
    <property type="term" value="P:cell wall organization"/>
    <property type="evidence" value="ECO:0007669"/>
    <property type="project" value="UniProtKB-KW"/>
</dbReference>
<dbReference type="GO" id="GO:0009986">
    <property type="term" value="C:cell surface"/>
    <property type="evidence" value="ECO:0007669"/>
    <property type="project" value="TreeGrafter"/>
</dbReference>
<dbReference type="STRING" id="1314781.A0A165K999"/>
<keyword evidence="2 8" id="KW-0378">Hydrolase</keyword>
<dbReference type="GO" id="GO:0005576">
    <property type="term" value="C:extracellular region"/>
    <property type="evidence" value="ECO:0007669"/>
    <property type="project" value="TreeGrafter"/>
</dbReference>
<gene>
    <name evidence="8" type="ORF">EXIGLDRAFT_609776</name>
</gene>
<evidence type="ECO:0000256" key="2">
    <source>
        <dbReference type="ARBA" id="ARBA00022801"/>
    </source>
</evidence>
<comment type="similarity">
    <text evidence="1">Belongs to the glycosyl hydrolase 5 (cellulase A) family.</text>
</comment>
<reference evidence="8 9" key="1">
    <citation type="journal article" date="2016" name="Mol. Biol. Evol.">
        <title>Comparative Genomics of Early-Diverging Mushroom-Forming Fungi Provides Insights into the Origins of Lignocellulose Decay Capabilities.</title>
        <authorList>
            <person name="Nagy L.G."/>
            <person name="Riley R."/>
            <person name="Tritt A."/>
            <person name="Adam C."/>
            <person name="Daum C."/>
            <person name="Floudas D."/>
            <person name="Sun H."/>
            <person name="Yadav J.S."/>
            <person name="Pangilinan J."/>
            <person name="Larsson K.H."/>
            <person name="Matsuura K."/>
            <person name="Barry K."/>
            <person name="Labutti K."/>
            <person name="Kuo R."/>
            <person name="Ohm R.A."/>
            <person name="Bhattacharya S.S."/>
            <person name="Shirouzu T."/>
            <person name="Yoshinaga Y."/>
            <person name="Martin F.M."/>
            <person name="Grigoriev I.V."/>
            <person name="Hibbett D.S."/>
        </authorList>
    </citation>
    <scope>NUCLEOTIDE SEQUENCE [LARGE SCALE GENOMIC DNA]</scope>
    <source>
        <strain evidence="8 9">HHB12029</strain>
    </source>
</reference>
<dbReference type="OrthoDB" id="62120at2759"/>
<dbReference type="PANTHER" id="PTHR31297">
    <property type="entry name" value="GLUCAN ENDO-1,6-BETA-GLUCOSIDASE B"/>
    <property type="match status" value="1"/>
</dbReference>
<dbReference type="PANTHER" id="PTHR31297:SF34">
    <property type="entry name" value="GLUCAN 1,3-BETA-GLUCOSIDASE 2"/>
    <property type="match status" value="1"/>
</dbReference>